<reference evidence="1 2" key="1">
    <citation type="journal article" date="2014" name="Genome Announc.">
        <title>Draft Genome Sequence of Streptomyces roseochromogenes subsp. oscitans DS 12.976, Producer of the Aminocoumarin Antibiotic Clorobiocin.</title>
        <authorList>
            <person name="Ruckert C."/>
            <person name="Kalinowski J."/>
            <person name="Heide L."/>
            <person name="Apel A.K."/>
        </authorList>
    </citation>
    <scope>NUCLEOTIDE SEQUENCE [LARGE SCALE GENOMIC DNA]</scope>
    <source>
        <strain evidence="1 2">DS 12.976</strain>
    </source>
</reference>
<sequence>MYMLVPVRVVVESVNLADDRSGDVVVRRFEA</sequence>
<proteinExistence type="predicted"/>
<gene>
    <name evidence="1" type="ORF">M878_40310</name>
</gene>
<keyword evidence="2" id="KW-1185">Reference proteome</keyword>
<accession>V6JJH4</accession>
<comment type="caution">
    <text evidence="1">The sequence shown here is derived from an EMBL/GenBank/DDBJ whole genome shotgun (WGS) entry which is preliminary data.</text>
</comment>
<dbReference type="AlphaFoldDB" id="V6JJH4"/>
<name>V6JJH4_STRRC</name>
<evidence type="ECO:0000313" key="1">
    <source>
        <dbReference type="EMBL" id="EST20057.1"/>
    </source>
</evidence>
<dbReference type="STRING" id="1352936.M878_40310"/>
<dbReference type="EMBL" id="AWQX01000360">
    <property type="protein sequence ID" value="EST20057.1"/>
    <property type="molecule type" value="Genomic_DNA"/>
</dbReference>
<dbReference type="Proteomes" id="UP000017984">
    <property type="component" value="Chromosome"/>
</dbReference>
<evidence type="ECO:0000313" key="2">
    <source>
        <dbReference type="Proteomes" id="UP000017984"/>
    </source>
</evidence>
<protein>
    <submittedName>
        <fullName evidence="1">Uncharacterized protein</fullName>
    </submittedName>
</protein>
<dbReference type="HOGENOM" id="CLU_3398832_0_0_11"/>
<organism evidence="1 2">
    <name type="scientific">Streptomyces roseochromogenus subsp. oscitans DS 12.976</name>
    <dbReference type="NCBI Taxonomy" id="1352936"/>
    <lineage>
        <taxon>Bacteria</taxon>
        <taxon>Bacillati</taxon>
        <taxon>Actinomycetota</taxon>
        <taxon>Actinomycetes</taxon>
        <taxon>Kitasatosporales</taxon>
        <taxon>Streptomycetaceae</taxon>
        <taxon>Streptomyces</taxon>
    </lineage>
</organism>